<keyword evidence="8 13" id="KW-0456">Lyase</keyword>
<dbReference type="GO" id="GO:0005829">
    <property type="term" value="C:cytosol"/>
    <property type="evidence" value="ECO:0007669"/>
    <property type="project" value="UniProtKB-SubCell"/>
</dbReference>
<dbReference type="GO" id="GO:0016740">
    <property type="term" value="F:transferase activity"/>
    <property type="evidence" value="ECO:0007669"/>
    <property type="project" value="UniProtKB-KW"/>
</dbReference>
<dbReference type="Pfam" id="PF00266">
    <property type="entry name" value="Aminotran_5"/>
    <property type="match status" value="1"/>
</dbReference>
<keyword evidence="7" id="KW-0663">Pyridoxal phosphate</keyword>
<dbReference type="InterPro" id="IPR015424">
    <property type="entry name" value="PyrdxlP-dep_Trfase"/>
</dbReference>
<name>A0A2J7RIA0_9NEOP</name>
<dbReference type="InParanoid" id="A0A2J7RIA0"/>
<evidence type="ECO:0000256" key="11">
    <source>
        <dbReference type="ARBA" id="ARBA00040554"/>
    </source>
</evidence>
<dbReference type="InterPro" id="IPR016454">
    <property type="entry name" value="Cysteine_dSase"/>
</dbReference>
<evidence type="ECO:0000256" key="3">
    <source>
        <dbReference type="ARBA" id="ARBA00009236"/>
    </source>
</evidence>
<dbReference type="Gene3D" id="1.10.260.50">
    <property type="match status" value="1"/>
</dbReference>
<comment type="subcellular location">
    <subcellularLocation>
        <location evidence="2">Cytoplasm</location>
        <location evidence="2">Cytosol</location>
    </subcellularLocation>
</comment>
<evidence type="ECO:0000259" key="12">
    <source>
        <dbReference type="Pfam" id="PF00266"/>
    </source>
</evidence>
<proteinExistence type="inferred from homology"/>
<accession>A0A2J7RIA0</accession>
<evidence type="ECO:0000256" key="9">
    <source>
        <dbReference type="ARBA" id="ARBA00037407"/>
    </source>
</evidence>
<dbReference type="Gene3D" id="3.90.1150.10">
    <property type="entry name" value="Aspartate Aminotransferase, domain 1"/>
    <property type="match status" value="1"/>
</dbReference>
<comment type="subunit">
    <text evidence="4">Homodimer.</text>
</comment>
<feature type="domain" description="Aminotransferase class V" evidence="12">
    <location>
        <begin position="10"/>
        <end position="360"/>
    </location>
</feature>
<dbReference type="EMBL" id="NEVH01003503">
    <property type="protein sequence ID" value="PNF40557.1"/>
    <property type="molecule type" value="Genomic_DNA"/>
</dbReference>
<evidence type="ECO:0000256" key="6">
    <source>
        <dbReference type="ARBA" id="ARBA00022679"/>
    </source>
</evidence>
<dbReference type="InterPro" id="IPR015421">
    <property type="entry name" value="PyrdxlP-dep_Trfase_major"/>
</dbReference>
<comment type="cofactor">
    <cofactor evidence="1">
        <name>pyridoxal 5'-phosphate</name>
        <dbReference type="ChEBI" id="CHEBI:597326"/>
    </cofactor>
</comment>
<comment type="similarity">
    <text evidence="3">Belongs to the class-V pyridoxal-phosphate-dependent aminotransferase family.</text>
</comment>
<dbReference type="PANTHER" id="PTHR11601">
    <property type="entry name" value="CYSTEINE DESULFURYLASE FAMILY MEMBER"/>
    <property type="match status" value="1"/>
</dbReference>
<protein>
    <recommendedName>
        <fullName evidence="11">Selenocysteine lyase</fullName>
        <ecNumber evidence="10">4.4.1.16</ecNumber>
    </recommendedName>
</protein>
<evidence type="ECO:0000256" key="2">
    <source>
        <dbReference type="ARBA" id="ARBA00004514"/>
    </source>
</evidence>
<comment type="caution">
    <text evidence="13">The sequence shown here is derived from an EMBL/GenBank/DDBJ whole genome shotgun (WGS) entry which is preliminary data.</text>
</comment>
<evidence type="ECO:0000256" key="5">
    <source>
        <dbReference type="ARBA" id="ARBA00022490"/>
    </source>
</evidence>
<evidence type="ECO:0000256" key="1">
    <source>
        <dbReference type="ARBA" id="ARBA00001933"/>
    </source>
</evidence>
<dbReference type="STRING" id="105785.A0A2J7RIA0"/>
<keyword evidence="14" id="KW-1185">Reference proteome</keyword>
<dbReference type="AlphaFoldDB" id="A0A2J7RIA0"/>
<reference evidence="13 14" key="1">
    <citation type="submission" date="2017-12" db="EMBL/GenBank/DDBJ databases">
        <title>Hemimetabolous genomes reveal molecular basis of termite eusociality.</title>
        <authorList>
            <person name="Harrison M.C."/>
            <person name="Jongepier E."/>
            <person name="Robertson H.M."/>
            <person name="Arning N."/>
            <person name="Bitard-Feildel T."/>
            <person name="Chao H."/>
            <person name="Childers C.P."/>
            <person name="Dinh H."/>
            <person name="Doddapaneni H."/>
            <person name="Dugan S."/>
            <person name="Gowin J."/>
            <person name="Greiner C."/>
            <person name="Han Y."/>
            <person name="Hu H."/>
            <person name="Hughes D.S.T."/>
            <person name="Huylmans A.-K."/>
            <person name="Kemena C."/>
            <person name="Kremer L.P.M."/>
            <person name="Lee S.L."/>
            <person name="Lopez-Ezquerra A."/>
            <person name="Mallet L."/>
            <person name="Monroy-Kuhn J.M."/>
            <person name="Moser A."/>
            <person name="Murali S.C."/>
            <person name="Muzny D.M."/>
            <person name="Otani S."/>
            <person name="Piulachs M.-D."/>
            <person name="Poelchau M."/>
            <person name="Qu J."/>
            <person name="Schaub F."/>
            <person name="Wada-Katsumata A."/>
            <person name="Worley K.C."/>
            <person name="Xie Q."/>
            <person name="Ylla G."/>
            <person name="Poulsen M."/>
            <person name="Gibbs R.A."/>
            <person name="Schal C."/>
            <person name="Richards S."/>
            <person name="Belles X."/>
            <person name="Korb J."/>
            <person name="Bornberg-Bauer E."/>
        </authorList>
    </citation>
    <scope>NUCLEOTIDE SEQUENCE [LARGE SCALE GENOMIC DNA]</scope>
    <source>
        <tissue evidence="13">Whole body</tissue>
    </source>
</reference>
<dbReference type="Gene3D" id="3.40.640.10">
    <property type="entry name" value="Type I PLP-dependent aspartate aminotransferase-like (Major domain)"/>
    <property type="match status" value="1"/>
</dbReference>
<evidence type="ECO:0000256" key="4">
    <source>
        <dbReference type="ARBA" id="ARBA00011738"/>
    </source>
</evidence>
<dbReference type="PANTHER" id="PTHR11601:SF62">
    <property type="entry name" value="SELENOCYSTEINE LYASE"/>
    <property type="match status" value="1"/>
</dbReference>
<dbReference type="EC" id="4.4.1.16" evidence="10"/>
<dbReference type="InterPro" id="IPR015422">
    <property type="entry name" value="PyrdxlP-dep_Trfase_small"/>
</dbReference>
<sequence length="374" mass="40984">MRLMVYDMAVYLDHNATTPVAEPVVQKIIDSLNDEWGNPSSGYLPGTKSKNSIAEARQHIALMIGGKPEDIIFTSGGTEANNMVIFGIVSYYEDWLKSVSFLKVTNEKPHVITTNVEHDAVILPIRHLEKTGAIDVSIIHVSTRGCVVPQDILSKISHTTCLITVMLANNETGVIMPVEEIGRCIKEVNKQRKAENLIRILYHTDAAQGVGKIQVDVQELNVDYLTVVGHKFYGPRIGCLYARGIGQETPVYPLLHGGGQERGYRPGTENTPMIAGLGEAARLVCENLSTYSRHMKIIRDYLEEELKEAFGEGNVIFNCSKDVRRLPNTCSVSLIGVELVGHVVLSKCAHIMASIGAACHAQNKPSGIIATVLK</sequence>
<gene>
    <name evidence="13" type="primary">scly</name>
    <name evidence="13" type="ORF">B7P43_G07602</name>
</gene>
<evidence type="ECO:0000313" key="13">
    <source>
        <dbReference type="EMBL" id="PNF40557.1"/>
    </source>
</evidence>
<keyword evidence="6" id="KW-0808">Transferase</keyword>
<evidence type="ECO:0000256" key="7">
    <source>
        <dbReference type="ARBA" id="ARBA00022898"/>
    </source>
</evidence>
<comment type="function">
    <text evidence="9">Catalyzes the decomposition of L-selenocysteine to L-alanine and elemental selenium.</text>
</comment>
<dbReference type="SUPFAM" id="SSF53383">
    <property type="entry name" value="PLP-dependent transferases"/>
    <property type="match status" value="1"/>
</dbReference>
<dbReference type="FunFam" id="3.40.640.10:FF:000083">
    <property type="entry name" value="Selenocysteine lyase"/>
    <property type="match status" value="1"/>
</dbReference>
<dbReference type="GO" id="GO:0009000">
    <property type="term" value="F:selenocysteine lyase activity"/>
    <property type="evidence" value="ECO:0007669"/>
    <property type="project" value="UniProtKB-EC"/>
</dbReference>
<dbReference type="OrthoDB" id="10250117at2759"/>
<dbReference type="PIRSF" id="PIRSF005572">
    <property type="entry name" value="NifS"/>
    <property type="match status" value="1"/>
</dbReference>
<dbReference type="InterPro" id="IPR000192">
    <property type="entry name" value="Aminotrans_V_dom"/>
</dbReference>
<evidence type="ECO:0000256" key="8">
    <source>
        <dbReference type="ARBA" id="ARBA00023239"/>
    </source>
</evidence>
<evidence type="ECO:0000313" key="14">
    <source>
        <dbReference type="Proteomes" id="UP000235965"/>
    </source>
</evidence>
<keyword evidence="5" id="KW-0963">Cytoplasm</keyword>
<dbReference type="Proteomes" id="UP000235965">
    <property type="component" value="Unassembled WGS sequence"/>
</dbReference>
<organism evidence="13 14">
    <name type="scientific">Cryptotermes secundus</name>
    <dbReference type="NCBI Taxonomy" id="105785"/>
    <lineage>
        <taxon>Eukaryota</taxon>
        <taxon>Metazoa</taxon>
        <taxon>Ecdysozoa</taxon>
        <taxon>Arthropoda</taxon>
        <taxon>Hexapoda</taxon>
        <taxon>Insecta</taxon>
        <taxon>Pterygota</taxon>
        <taxon>Neoptera</taxon>
        <taxon>Polyneoptera</taxon>
        <taxon>Dictyoptera</taxon>
        <taxon>Blattodea</taxon>
        <taxon>Blattoidea</taxon>
        <taxon>Termitoidae</taxon>
        <taxon>Kalotermitidae</taxon>
        <taxon>Cryptotermitinae</taxon>
        <taxon>Cryptotermes</taxon>
    </lineage>
</organism>
<evidence type="ECO:0000256" key="10">
    <source>
        <dbReference type="ARBA" id="ARBA00039054"/>
    </source>
</evidence>